<dbReference type="NCBIfam" id="TIGR02532">
    <property type="entry name" value="IV_pilin_GFxxxE"/>
    <property type="match status" value="1"/>
</dbReference>
<organism evidence="2 3">
    <name type="scientific">Calycomorphotria hydatis</name>
    <dbReference type="NCBI Taxonomy" id="2528027"/>
    <lineage>
        <taxon>Bacteria</taxon>
        <taxon>Pseudomonadati</taxon>
        <taxon>Planctomycetota</taxon>
        <taxon>Planctomycetia</taxon>
        <taxon>Planctomycetales</taxon>
        <taxon>Planctomycetaceae</taxon>
        <taxon>Calycomorphotria</taxon>
    </lineage>
</organism>
<evidence type="ECO:0008006" key="4">
    <source>
        <dbReference type="Google" id="ProtNLM"/>
    </source>
</evidence>
<proteinExistence type="predicted"/>
<keyword evidence="1" id="KW-1133">Transmembrane helix</keyword>
<dbReference type="PROSITE" id="PS00409">
    <property type="entry name" value="PROKAR_NTER_METHYL"/>
    <property type="match status" value="1"/>
</dbReference>
<gene>
    <name evidence="2" type="ORF">V22_42480</name>
</gene>
<keyword evidence="1" id="KW-0812">Transmembrane</keyword>
<dbReference type="OrthoDB" id="246242at2"/>
<dbReference type="InterPro" id="IPR012902">
    <property type="entry name" value="N_methyl_site"/>
</dbReference>
<evidence type="ECO:0000256" key="1">
    <source>
        <dbReference type="SAM" id="Phobius"/>
    </source>
</evidence>
<evidence type="ECO:0000313" key="3">
    <source>
        <dbReference type="Proteomes" id="UP000319976"/>
    </source>
</evidence>
<name>A0A517TF22_9PLAN</name>
<reference evidence="2 3" key="1">
    <citation type="submission" date="2019-02" db="EMBL/GenBank/DDBJ databases">
        <title>Deep-cultivation of Planctomycetes and their phenomic and genomic characterization uncovers novel biology.</title>
        <authorList>
            <person name="Wiegand S."/>
            <person name="Jogler M."/>
            <person name="Boedeker C."/>
            <person name="Pinto D."/>
            <person name="Vollmers J."/>
            <person name="Rivas-Marin E."/>
            <person name="Kohn T."/>
            <person name="Peeters S.H."/>
            <person name="Heuer A."/>
            <person name="Rast P."/>
            <person name="Oberbeckmann S."/>
            <person name="Bunk B."/>
            <person name="Jeske O."/>
            <person name="Meyerdierks A."/>
            <person name="Storesund J.E."/>
            <person name="Kallscheuer N."/>
            <person name="Luecker S."/>
            <person name="Lage O.M."/>
            <person name="Pohl T."/>
            <person name="Merkel B.J."/>
            <person name="Hornburger P."/>
            <person name="Mueller R.-W."/>
            <person name="Bruemmer F."/>
            <person name="Labrenz M."/>
            <person name="Spormann A.M."/>
            <person name="Op den Camp H."/>
            <person name="Overmann J."/>
            <person name="Amann R."/>
            <person name="Jetten M.S.M."/>
            <person name="Mascher T."/>
            <person name="Medema M.H."/>
            <person name="Devos D.P."/>
            <person name="Kaster A.-K."/>
            <person name="Ovreas L."/>
            <person name="Rohde M."/>
            <person name="Galperin M.Y."/>
            <person name="Jogler C."/>
        </authorList>
    </citation>
    <scope>NUCLEOTIDE SEQUENCE [LARGE SCALE GENOMIC DNA]</scope>
    <source>
        <strain evidence="2 3">V22</strain>
    </source>
</reference>
<keyword evidence="3" id="KW-1185">Reference proteome</keyword>
<dbReference type="EMBL" id="CP036316">
    <property type="protein sequence ID" value="QDT66976.1"/>
    <property type="molecule type" value="Genomic_DNA"/>
</dbReference>
<dbReference type="Proteomes" id="UP000319976">
    <property type="component" value="Chromosome"/>
</dbReference>
<accession>A0A517TF22</accession>
<dbReference type="KEGG" id="chya:V22_42480"/>
<dbReference type="AlphaFoldDB" id="A0A517TF22"/>
<evidence type="ECO:0000313" key="2">
    <source>
        <dbReference type="EMBL" id="QDT66976.1"/>
    </source>
</evidence>
<feature type="transmembrane region" description="Helical" evidence="1">
    <location>
        <begin position="12"/>
        <end position="39"/>
    </location>
</feature>
<keyword evidence="1" id="KW-0472">Membrane</keyword>
<dbReference type="Pfam" id="PF07963">
    <property type="entry name" value="N_methyl"/>
    <property type="match status" value="1"/>
</dbReference>
<sequence>MSHRNNQQNRRGLTLIELIIAMTVTAGLLTVLSGVMIAVESARDHTEGVSDTLHHAEMIHDRIGRAINRCGVYQIGAGSITCGIATLQTTTGAVTVPDTLVVWAGEEATPLADEGVIDRLPLRSELRIFAPHDSDSRRLDEITFPSATGTIDFTSGTFASEIETLLASSSAVRTKLTDRIRGAVIPSSMLGAGQSVSSVRFVITEQPTDGEIASASDEASWIALPWAGGVRTLESGLRAVTVETELQFDILPVRNTDESDGAYPSFRRTSRHYLHEGN</sequence>
<protein>
    <recommendedName>
        <fullName evidence="4">Pseudopilin GspJ</fullName>
    </recommendedName>
</protein>
<dbReference type="RefSeq" id="WP_145266561.1">
    <property type="nucleotide sequence ID" value="NZ_CP036316.1"/>
</dbReference>